<keyword evidence="11" id="KW-0460">Magnesium</keyword>
<evidence type="ECO:0000256" key="8">
    <source>
        <dbReference type="ARBA" id="ARBA00022840"/>
    </source>
</evidence>
<evidence type="ECO:0000256" key="4">
    <source>
        <dbReference type="ARBA" id="ARBA00022605"/>
    </source>
</evidence>
<feature type="binding site" evidence="11">
    <location>
        <position position="122"/>
    </location>
    <ligand>
        <name>ATP</name>
        <dbReference type="ChEBI" id="CHEBI:30616"/>
    </ligand>
</feature>
<dbReference type="EMBL" id="BAABLD010000008">
    <property type="protein sequence ID" value="GAA5164160.1"/>
    <property type="molecule type" value="Genomic_DNA"/>
</dbReference>
<dbReference type="Pfam" id="PF01202">
    <property type="entry name" value="SKI"/>
    <property type="match status" value="1"/>
</dbReference>
<name>A0ABP9QMG3_9RHOO</name>
<keyword evidence="9 11" id="KW-0057">Aromatic amino acid biosynthesis</keyword>
<reference evidence="13" key="1">
    <citation type="journal article" date="2019" name="Int. J. Syst. Evol. Microbiol.">
        <title>The Global Catalogue of Microorganisms (GCM) 10K type strain sequencing project: providing services to taxonomists for standard genome sequencing and annotation.</title>
        <authorList>
            <consortium name="The Broad Institute Genomics Platform"/>
            <consortium name="The Broad Institute Genome Sequencing Center for Infectious Disease"/>
            <person name="Wu L."/>
            <person name="Ma J."/>
        </authorList>
    </citation>
    <scope>NUCLEOTIDE SEQUENCE [LARGE SCALE GENOMIC DNA]</scope>
    <source>
        <strain evidence="13">JCM 18715</strain>
    </source>
</reference>
<keyword evidence="13" id="KW-1185">Reference proteome</keyword>
<comment type="subcellular location">
    <subcellularLocation>
        <location evidence="11">Cytoplasm</location>
    </subcellularLocation>
</comment>
<dbReference type="SUPFAM" id="SSF52540">
    <property type="entry name" value="P-loop containing nucleoside triphosphate hydrolases"/>
    <property type="match status" value="1"/>
</dbReference>
<evidence type="ECO:0000256" key="1">
    <source>
        <dbReference type="ARBA" id="ARBA00004842"/>
    </source>
</evidence>
<comment type="catalytic activity">
    <reaction evidence="10 11">
        <text>shikimate + ATP = 3-phosphoshikimate + ADP + H(+)</text>
        <dbReference type="Rhea" id="RHEA:13121"/>
        <dbReference type="ChEBI" id="CHEBI:15378"/>
        <dbReference type="ChEBI" id="CHEBI:30616"/>
        <dbReference type="ChEBI" id="CHEBI:36208"/>
        <dbReference type="ChEBI" id="CHEBI:145989"/>
        <dbReference type="ChEBI" id="CHEBI:456216"/>
        <dbReference type="EC" id="2.7.1.71"/>
    </reaction>
</comment>
<comment type="cofactor">
    <cofactor evidence="11">
        <name>Mg(2+)</name>
        <dbReference type="ChEBI" id="CHEBI:18420"/>
    </cofactor>
    <text evidence="11">Binds 1 Mg(2+) ion per subunit.</text>
</comment>
<comment type="caution">
    <text evidence="11">Lacks conserved residue(s) required for the propagation of feature annotation.</text>
</comment>
<dbReference type="EC" id="2.7.1.71" evidence="3 11"/>
<dbReference type="HAMAP" id="MF_00109">
    <property type="entry name" value="Shikimate_kinase"/>
    <property type="match status" value="1"/>
</dbReference>
<evidence type="ECO:0000256" key="9">
    <source>
        <dbReference type="ARBA" id="ARBA00023141"/>
    </source>
</evidence>
<dbReference type="PANTHER" id="PTHR21087">
    <property type="entry name" value="SHIKIMATE KINASE"/>
    <property type="match status" value="1"/>
</dbReference>
<dbReference type="Gene3D" id="3.40.50.300">
    <property type="entry name" value="P-loop containing nucleotide triphosphate hydrolases"/>
    <property type="match status" value="1"/>
</dbReference>
<comment type="function">
    <text evidence="11">Catalyzes the specific phosphorylation of the 3-hydroxyl group of shikimic acid using ATP as a cosubstrate.</text>
</comment>
<dbReference type="PANTHER" id="PTHR21087:SF16">
    <property type="entry name" value="SHIKIMATE KINASE 1, CHLOROPLASTIC"/>
    <property type="match status" value="1"/>
</dbReference>
<feature type="binding site" evidence="11">
    <location>
        <position position="84"/>
    </location>
    <ligand>
        <name>substrate</name>
    </ligand>
</feature>
<evidence type="ECO:0000256" key="5">
    <source>
        <dbReference type="ARBA" id="ARBA00022679"/>
    </source>
</evidence>
<keyword evidence="11" id="KW-0963">Cytoplasm</keyword>
<keyword evidence="4 11" id="KW-0028">Amino-acid biosynthesis</keyword>
<sequence>MTLDSTCNLYLVGLMGSGKTTIGRALARRLERRFVDSDHEIERRTGVRIPVIFEMEGEAGFRKREAQVIDELSQQTGIVVATGGGAILDPGNRAAMSGSGWVIYLDVPTHLLLERTRHDTNRPLLQVADPRAKLDGLREQRDPLYREIANLIVDGTRNNSQAALTRILKEWEKQCAHST</sequence>
<evidence type="ECO:0000313" key="13">
    <source>
        <dbReference type="Proteomes" id="UP001500547"/>
    </source>
</evidence>
<feature type="binding site" evidence="11">
    <location>
        <position position="62"/>
    </location>
    <ligand>
        <name>substrate</name>
    </ligand>
</feature>
<comment type="similarity">
    <text evidence="2 11">Belongs to the shikimate kinase family.</text>
</comment>
<feature type="binding site" evidence="11">
    <location>
        <begin position="16"/>
        <end position="21"/>
    </location>
    <ligand>
        <name>ATP</name>
        <dbReference type="ChEBI" id="CHEBI:30616"/>
    </ligand>
</feature>
<dbReference type="CDD" id="cd00464">
    <property type="entry name" value="SK"/>
    <property type="match status" value="1"/>
</dbReference>
<proteinExistence type="inferred from homology"/>
<feature type="binding site" evidence="11">
    <location>
        <position position="141"/>
    </location>
    <ligand>
        <name>substrate</name>
    </ligand>
</feature>
<dbReference type="InterPro" id="IPR031322">
    <property type="entry name" value="Shikimate/glucono_kinase"/>
</dbReference>
<dbReference type="PRINTS" id="PR01100">
    <property type="entry name" value="SHIKIMTKNASE"/>
</dbReference>
<gene>
    <name evidence="11" type="primary">aroK</name>
    <name evidence="12" type="ORF">GCM10025770_17530</name>
</gene>
<comment type="pathway">
    <text evidence="1 11">Metabolic intermediate biosynthesis; chorismate biosynthesis; chorismate from D-erythrose 4-phosphate and phosphoenolpyruvate: step 5/7.</text>
</comment>
<protein>
    <recommendedName>
        <fullName evidence="3 11">Shikimate kinase</fullName>
        <shortName evidence="11">SK</shortName>
        <ecNumber evidence="3 11">2.7.1.71</ecNumber>
    </recommendedName>
</protein>
<evidence type="ECO:0000256" key="3">
    <source>
        <dbReference type="ARBA" id="ARBA00012154"/>
    </source>
</evidence>
<keyword evidence="7 11" id="KW-0418">Kinase</keyword>
<keyword evidence="5 11" id="KW-0808">Transferase</keyword>
<evidence type="ECO:0000256" key="2">
    <source>
        <dbReference type="ARBA" id="ARBA00006997"/>
    </source>
</evidence>
<evidence type="ECO:0000256" key="11">
    <source>
        <dbReference type="HAMAP-Rule" id="MF_00109"/>
    </source>
</evidence>
<evidence type="ECO:0000256" key="7">
    <source>
        <dbReference type="ARBA" id="ARBA00022777"/>
    </source>
</evidence>
<dbReference type="PROSITE" id="PS01128">
    <property type="entry name" value="SHIKIMATE_KINASE"/>
    <property type="match status" value="1"/>
</dbReference>
<evidence type="ECO:0000256" key="6">
    <source>
        <dbReference type="ARBA" id="ARBA00022741"/>
    </source>
</evidence>
<evidence type="ECO:0000256" key="10">
    <source>
        <dbReference type="ARBA" id="ARBA00048567"/>
    </source>
</evidence>
<dbReference type="InterPro" id="IPR027417">
    <property type="entry name" value="P-loop_NTPase"/>
</dbReference>
<comment type="caution">
    <text evidence="12">The sequence shown here is derived from an EMBL/GenBank/DDBJ whole genome shotgun (WGS) entry which is preliminary data.</text>
</comment>
<dbReference type="RefSeq" id="WP_345532532.1">
    <property type="nucleotide sequence ID" value="NZ_BAABLD010000008.1"/>
</dbReference>
<keyword evidence="11" id="KW-0479">Metal-binding</keyword>
<dbReference type="InterPro" id="IPR023000">
    <property type="entry name" value="Shikimate_kinase_CS"/>
</dbReference>
<accession>A0ABP9QMG3</accession>
<feature type="binding site" evidence="11">
    <location>
        <position position="20"/>
    </location>
    <ligand>
        <name>Mg(2+)</name>
        <dbReference type="ChEBI" id="CHEBI:18420"/>
    </ligand>
</feature>
<keyword evidence="8 11" id="KW-0067">ATP-binding</keyword>
<dbReference type="InterPro" id="IPR000623">
    <property type="entry name" value="Shikimate_kinase/TSH1"/>
</dbReference>
<dbReference type="GO" id="GO:0016301">
    <property type="term" value="F:kinase activity"/>
    <property type="evidence" value="ECO:0007669"/>
    <property type="project" value="UniProtKB-KW"/>
</dbReference>
<keyword evidence="6 11" id="KW-0547">Nucleotide-binding</keyword>
<evidence type="ECO:0000313" key="12">
    <source>
        <dbReference type="EMBL" id="GAA5164160.1"/>
    </source>
</evidence>
<organism evidence="12 13">
    <name type="scientific">Viridibacterium curvum</name>
    <dbReference type="NCBI Taxonomy" id="1101404"/>
    <lineage>
        <taxon>Bacteria</taxon>
        <taxon>Pseudomonadati</taxon>
        <taxon>Pseudomonadota</taxon>
        <taxon>Betaproteobacteria</taxon>
        <taxon>Rhodocyclales</taxon>
        <taxon>Rhodocyclaceae</taxon>
        <taxon>Viridibacterium</taxon>
    </lineage>
</organism>
<comment type="subunit">
    <text evidence="11">Monomer.</text>
</comment>
<dbReference type="Proteomes" id="UP001500547">
    <property type="component" value="Unassembled WGS sequence"/>
</dbReference>
<feature type="binding site" evidence="11">
    <location>
        <position position="38"/>
    </location>
    <ligand>
        <name>substrate</name>
    </ligand>
</feature>